<dbReference type="FunFam" id="1.10.472.10:FF:000001">
    <property type="entry name" value="G2/mitotic-specific cyclin"/>
    <property type="match status" value="1"/>
</dbReference>
<feature type="region of interest" description="Disordered" evidence="6">
    <location>
        <begin position="78"/>
        <end position="119"/>
    </location>
</feature>
<dbReference type="InterPro" id="IPR013763">
    <property type="entry name" value="Cyclin-like_dom"/>
</dbReference>
<sequence length="535" mass="60775">MATNHARLPQRISRMPLRGKGDENAAAKQHLRQPSSSLLSGSSKPIQKEVAGIKANLTRTALGEVTTTAVNRRESTSKVYFGKEREKDEVNLKRGRSNSAATNGPQRVPLGPGRSQVAPPVTNIAPARVVPPRTSRPSNVQGLRRPARDSRTIAVYEDVEMDIEEYVELDVLPTEDMEPPSEAPLVEVDESFLTSEPEVEEMVLVEDDAQEEEEATETVTRQEPKQPKVWPDLGTQQRLQCERKVETIREVFEDDAGEFDPTMVSEYAEEIFEYMSGLETTMMPHADYMDAQSELTWEMRTTLIDWLLQVHLRYHMLPETLWITINIIDRFLSCRAVSIVKLQLVGIAAIFIAAKYEEILAPSVEEFVLMTDKCVTKDEILKGERIILQALDFQISHYCSPYNWMRRISKADDYDLQTRTLSKFLIEVTLIDPRFLRARASLIAAVGMYSARTMLGGDWNDAFVCYSGYTEEQLFHGHMFIVEMMAERSFHKFALYKKYAHKKFLKASTFAVKWSRAHISSLNGVDNALPDADLV</sequence>
<evidence type="ECO:0000313" key="9">
    <source>
        <dbReference type="EMBL" id="KAF5377320.1"/>
    </source>
</evidence>
<dbReference type="Gene3D" id="1.10.472.10">
    <property type="entry name" value="Cyclin-like"/>
    <property type="match status" value="2"/>
</dbReference>
<feature type="domain" description="Cyclin-like" evidence="7">
    <location>
        <begin position="305"/>
        <end position="389"/>
    </location>
</feature>
<comment type="similarity">
    <text evidence="1">Belongs to the cyclin family. Cyclin AB subfamily.</text>
</comment>
<dbReference type="Pfam" id="PF02984">
    <property type="entry name" value="Cyclin_C"/>
    <property type="match status" value="1"/>
</dbReference>
<dbReference type="SUPFAM" id="SSF47954">
    <property type="entry name" value="Cyclin-like"/>
    <property type="match status" value="2"/>
</dbReference>
<dbReference type="FunFam" id="1.10.472.10:FF:000005">
    <property type="entry name" value="G2/mitotic-specific cyclin B"/>
    <property type="match status" value="1"/>
</dbReference>
<reference evidence="9 10" key="1">
    <citation type="journal article" date="2020" name="ISME J.">
        <title>Uncovering the hidden diversity of litter-decomposition mechanisms in mushroom-forming fungi.</title>
        <authorList>
            <person name="Floudas D."/>
            <person name="Bentzer J."/>
            <person name="Ahren D."/>
            <person name="Johansson T."/>
            <person name="Persson P."/>
            <person name="Tunlid A."/>
        </authorList>
    </citation>
    <scope>NUCLEOTIDE SEQUENCE [LARGE SCALE GENOMIC DNA]</scope>
    <source>
        <strain evidence="9 10">CBS 406.79</strain>
    </source>
</reference>
<dbReference type="InterPro" id="IPR048258">
    <property type="entry name" value="Cyclins_cyclin-box"/>
</dbReference>
<dbReference type="CDD" id="cd20512">
    <property type="entry name" value="CYCLIN_CLBs_yeast_rpt2"/>
    <property type="match status" value="1"/>
</dbReference>
<dbReference type="InterPro" id="IPR036915">
    <property type="entry name" value="Cyclin-like_sf"/>
</dbReference>
<feature type="domain" description="Cyclin C-terminal" evidence="8">
    <location>
        <begin position="399"/>
        <end position="513"/>
    </location>
</feature>
<dbReference type="SMART" id="SM00385">
    <property type="entry name" value="CYCLIN"/>
    <property type="match status" value="2"/>
</dbReference>
<keyword evidence="10" id="KW-1185">Reference proteome</keyword>
<proteinExistence type="inferred from homology"/>
<gene>
    <name evidence="9" type="ORF">D9757_008043</name>
</gene>
<dbReference type="GO" id="GO:0016538">
    <property type="term" value="F:cyclin-dependent protein serine/threonine kinase regulator activity"/>
    <property type="evidence" value="ECO:0007669"/>
    <property type="project" value="UniProtKB-ARBA"/>
</dbReference>
<evidence type="ECO:0000259" key="7">
    <source>
        <dbReference type="SMART" id="SM00385"/>
    </source>
</evidence>
<organism evidence="9 10">
    <name type="scientific">Collybiopsis confluens</name>
    <dbReference type="NCBI Taxonomy" id="2823264"/>
    <lineage>
        <taxon>Eukaryota</taxon>
        <taxon>Fungi</taxon>
        <taxon>Dikarya</taxon>
        <taxon>Basidiomycota</taxon>
        <taxon>Agaricomycotina</taxon>
        <taxon>Agaricomycetes</taxon>
        <taxon>Agaricomycetidae</taxon>
        <taxon>Agaricales</taxon>
        <taxon>Marasmiineae</taxon>
        <taxon>Omphalotaceae</taxon>
        <taxon>Collybiopsis</taxon>
    </lineage>
</organism>
<name>A0A8H5H670_9AGAR</name>
<dbReference type="InterPro" id="IPR004367">
    <property type="entry name" value="Cyclin_C-dom"/>
</dbReference>
<dbReference type="InterPro" id="IPR006671">
    <property type="entry name" value="Cyclin_N"/>
</dbReference>
<evidence type="ECO:0000313" key="10">
    <source>
        <dbReference type="Proteomes" id="UP000518752"/>
    </source>
</evidence>
<dbReference type="GO" id="GO:0051301">
    <property type="term" value="P:cell division"/>
    <property type="evidence" value="ECO:0007669"/>
    <property type="project" value="UniProtKB-KW"/>
</dbReference>
<evidence type="ECO:0000256" key="3">
    <source>
        <dbReference type="ARBA" id="ARBA00023127"/>
    </source>
</evidence>
<evidence type="ECO:0000256" key="6">
    <source>
        <dbReference type="SAM" id="MobiDB-lite"/>
    </source>
</evidence>
<feature type="compositionally biased region" description="Basic and acidic residues" evidence="6">
    <location>
        <begin position="78"/>
        <end position="92"/>
    </location>
</feature>
<accession>A0A8H5H670</accession>
<evidence type="ECO:0008006" key="11">
    <source>
        <dbReference type="Google" id="ProtNLM"/>
    </source>
</evidence>
<feature type="region of interest" description="Disordered" evidence="6">
    <location>
        <begin position="1"/>
        <end position="45"/>
    </location>
</feature>
<feature type="region of interest" description="Disordered" evidence="6">
    <location>
        <begin position="209"/>
        <end position="230"/>
    </location>
</feature>
<evidence type="ECO:0000256" key="1">
    <source>
        <dbReference type="ARBA" id="ARBA00006955"/>
    </source>
</evidence>
<evidence type="ECO:0000256" key="2">
    <source>
        <dbReference type="ARBA" id="ARBA00022618"/>
    </source>
</evidence>
<comment type="caution">
    <text evidence="9">The sequence shown here is derived from an EMBL/GenBank/DDBJ whole genome shotgun (WGS) entry which is preliminary data.</text>
</comment>
<evidence type="ECO:0000256" key="5">
    <source>
        <dbReference type="RuleBase" id="RU000383"/>
    </source>
</evidence>
<protein>
    <recommendedName>
        <fullName evidence="11">Cyclin N-terminal domain-containing protein</fullName>
    </recommendedName>
</protein>
<keyword evidence="2" id="KW-0132">Cell division</keyword>
<evidence type="ECO:0000259" key="8">
    <source>
        <dbReference type="SMART" id="SM01332"/>
    </source>
</evidence>
<dbReference type="Pfam" id="PF00134">
    <property type="entry name" value="Cyclin_N"/>
    <property type="match status" value="1"/>
</dbReference>
<evidence type="ECO:0000256" key="4">
    <source>
        <dbReference type="ARBA" id="ARBA00023306"/>
    </source>
</evidence>
<dbReference type="InterPro" id="IPR039361">
    <property type="entry name" value="Cyclin"/>
</dbReference>
<dbReference type="EMBL" id="JAACJN010000084">
    <property type="protein sequence ID" value="KAF5377320.1"/>
    <property type="molecule type" value="Genomic_DNA"/>
</dbReference>
<dbReference type="OrthoDB" id="5590282at2759"/>
<dbReference type="SMART" id="SM01332">
    <property type="entry name" value="Cyclin_C"/>
    <property type="match status" value="1"/>
</dbReference>
<dbReference type="GO" id="GO:0044772">
    <property type="term" value="P:mitotic cell cycle phase transition"/>
    <property type="evidence" value="ECO:0007669"/>
    <property type="project" value="UniProtKB-ARBA"/>
</dbReference>
<keyword evidence="3 5" id="KW-0195">Cyclin</keyword>
<feature type="domain" description="Cyclin-like" evidence="7">
    <location>
        <begin position="403"/>
        <end position="483"/>
    </location>
</feature>
<keyword evidence="4" id="KW-0131">Cell cycle</keyword>
<dbReference type="PANTHER" id="PTHR10177">
    <property type="entry name" value="CYCLINS"/>
    <property type="match status" value="1"/>
</dbReference>
<dbReference type="AlphaFoldDB" id="A0A8H5H670"/>
<dbReference type="Proteomes" id="UP000518752">
    <property type="component" value="Unassembled WGS sequence"/>
</dbReference>
<dbReference type="PROSITE" id="PS00292">
    <property type="entry name" value="CYCLINS"/>
    <property type="match status" value="1"/>
</dbReference>